<evidence type="ECO:0000313" key="2">
    <source>
        <dbReference type="Proteomes" id="UP000615687"/>
    </source>
</evidence>
<protein>
    <submittedName>
        <fullName evidence="1">Uncharacterized protein</fullName>
    </submittedName>
</protein>
<organism evidence="1 2">
    <name type="scientific">Roseibium polysiphoniae</name>
    <dbReference type="NCBI Taxonomy" id="2571221"/>
    <lineage>
        <taxon>Bacteria</taxon>
        <taxon>Pseudomonadati</taxon>
        <taxon>Pseudomonadota</taxon>
        <taxon>Alphaproteobacteria</taxon>
        <taxon>Hyphomicrobiales</taxon>
        <taxon>Stappiaceae</taxon>
        <taxon>Roseibium</taxon>
    </lineage>
</organism>
<dbReference type="RefSeq" id="WP_192107973.1">
    <property type="nucleotide sequence ID" value="NZ_JACYXJ010000002.1"/>
</dbReference>
<dbReference type="Proteomes" id="UP000615687">
    <property type="component" value="Unassembled WGS sequence"/>
</dbReference>
<keyword evidence="2" id="KW-1185">Reference proteome</keyword>
<name>A0ABR9C6Z5_9HYPH</name>
<dbReference type="EMBL" id="JACYXJ010000002">
    <property type="protein sequence ID" value="MBD8875673.1"/>
    <property type="molecule type" value="Genomic_DNA"/>
</dbReference>
<accession>A0ABR9C6Z5</accession>
<comment type="caution">
    <text evidence="1">The sequence shown here is derived from an EMBL/GenBank/DDBJ whole genome shotgun (WGS) entry which is preliminary data.</text>
</comment>
<gene>
    <name evidence="1" type="ORF">IG617_05155</name>
</gene>
<proteinExistence type="predicted"/>
<reference evidence="1 2" key="1">
    <citation type="submission" date="2020-09" db="EMBL/GenBank/DDBJ databases">
        <title>The genome sequence of type strain Labrenzia polysiphoniae KACC 19711.</title>
        <authorList>
            <person name="Liu Y."/>
        </authorList>
    </citation>
    <scope>NUCLEOTIDE SEQUENCE [LARGE SCALE GENOMIC DNA]</scope>
    <source>
        <strain evidence="1 2">KACC 19711</strain>
    </source>
</reference>
<evidence type="ECO:0000313" key="1">
    <source>
        <dbReference type="EMBL" id="MBD8875673.1"/>
    </source>
</evidence>
<sequence>MTQLNTREDILTLGAKVGAMIQDGEKRNELAETIAAKGDVKVYADTADTVHLVVPSSVDAAKIGDEAYLEELGRRALGSCVYHIQPD</sequence>